<accession>A0AAD5YB79</accession>
<keyword evidence="8" id="KW-0560">Oxidoreductase</keyword>
<evidence type="ECO:0000256" key="12">
    <source>
        <dbReference type="SAM" id="Phobius"/>
    </source>
</evidence>
<evidence type="ECO:0000256" key="11">
    <source>
        <dbReference type="ARBA" id="ARBA00023136"/>
    </source>
</evidence>
<evidence type="ECO:0000256" key="9">
    <source>
        <dbReference type="ARBA" id="ARBA00023004"/>
    </source>
</evidence>
<evidence type="ECO:0000256" key="6">
    <source>
        <dbReference type="ARBA" id="ARBA00022723"/>
    </source>
</evidence>
<evidence type="ECO:0000313" key="13">
    <source>
        <dbReference type="EMBL" id="KAJ3479151.1"/>
    </source>
</evidence>
<dbReference type="SUPFAM" id="SSF48264">
    <property type="entry name" value="Cytochrome P450"/>
    <property type="match status" value="1"/>
</dbReference>
<dbReference type="GO" id="GO:0020037">
    <property type="term" value="F:heme binding"/>
    <property type="evidence" value="ECO:0007669"/>
    <property type="project" value="InterPro"/>
</dbReference>
<keyword evidence="7 12" id="KW-1133">Transmembrane helix</keyword>
<gene>
    <name evidence="13" type="ORF">NLI96_g9266</name>
</gene>
<keyword evidence="10" id="KW-0503">Monooxygenase</keyword>
<sequence length="206" mass="23790">MTDPGYFGALLCCLLVYALFKSRRRRGMLPFPPGPPGEPLIGHLRIFPRKHTTYLEWRKQYGMALIYRFPSSNLHPLGDIIYLNVIGKPIIILNTEEAANDLLQKKGKIYSERPYMPMQDMQVFYQLSGFFSNSELHRLGWGEMLTFINTGDSFNKARKLLQDPFTQSKCTVFQDLQLDLTHILLKDLLGNPTEFDTHLKRYGGNE</sequence>
<comment type="subcellular location">
    <subcellularLocation>
        <location evidence="2">Membrane</location>
    </subcellularLocation>
</comment>
<evidence type="ECO:0000256" key="8">
    <source>
        <dbReference type="ARBA" id="ARBA00023002"/>
    </source>
</evidence>
<dbReference type="Gene3D" id="1.10.630.10">
    <property type="entry name" value="Cytochrome P450"/>
    <property type="match status" value="1"/>
</dbReference>
<dbReference type="GO" id="GO:0005506">
    <property type="term" value="F:iron ion binding"/>
    <property type="evidence" value="ECO:0007669"/>
    <property type="project" value="InterPro"/>
</dbReference>
<organism evidence="13 14">
    <name type="scientific">Meripilus lineatus</name>
    <dbReference type="NCBI Taxonomy" id="2056292"/>
    <lineage>
        <taxon>Eukaryota</taxon>
        <taxon>Fungi</taxon>
        <taxon>Dikarya</taxon>
        <taxon>Basidiomycota</taxon>
        <taxon>Agaricomycotina</taxon>
        <taxon>Agaricomycetes</taxon>
        <taxon>Polyporales</taxon>
        <taxon>Meripilaceae</taxon>
        <taxon>Meripilus</taxon>
    </lineage>
</organism>
<evidence type="ECO:0000313" key="14">
    <source>
        <dbReference type="Proteomes" id="UP001212997"/>
    </source>
</evidence>
<dbReference type="GO" id="GO:0016020">
    <property type="term" value="C:membrane"/>
    <property type="evidence" value="ECO:0007669"/>
    <property type="project" value="UniProtKB-SubCell"/>
</dbReference>
<evidence type="ECO:0000256" key="5">
    <source>
        <dbReference type="ARBA" id="ARBA00022692"/>
    </source>
</evidence>
<dbReference type="GO" id="GO:0004497">
    <property type="term" value="F:monooxygenase activity"/>
    <property type="evidence" value="ECO:0007669"/>
    <property type="project" value="UniProtKB-KW"/>
</dbReference>
<keyword evidence="5 12" id="KW-0812">Transmembrane</keyword>
<name>A0AAD5YB79_9APHY</name>
<keyword evidence="9" id="KW-0408">Iron</keyword>
<dbReference type="EMBL" id="JANAWD010000459">
    <property type="protein sequence ID" value="KAJ3479151.1"/>
    <property type="molecule type" value="Genomic_DNA"/>
</dbReference>
<dbReference type="AlphaFoldDB" id="A0AAD5YB79"/>
<keyword evidence="11 12" id="KW-0472">Membrane</keyword>
<dbReference type="Proteomes" id="UP001212997">
    <property type="component" value="Unassembled WGS sequence"/>
</dbReference>
<comment type="similarity">
    <text evidence="3">Belongs to the cytochrome P450 family.</text>
</comment>
<comment type="caution">
    <text evidence="13">The sequence shown here is derived from an EMBL/GenBank/DDBJ whole genome shotgun (WGS) entry which is preliminary data.</text>
</comment>
<dbReference type="InterPro" id="IPR036396">
    <property type="entry name" value="Cyt_P450_sf"/>
</dbReference>
<feature type="transmembrane region" description="Helical" evidence="12">
    <location>
        <begin position="6"/>
        <end position="22"/>
    </location>
</feature>
<evidence type="ECO:0000256" key="2">
    <source>
        <dbReference type="ARBA" id="ARBA00004370"/>
    </source>
</evidence>
<protein>
    <recommendedName>
        <fullName evidence="15">Cytochrome P450</fullName>
    </recommendedName>
</protein>
<evidence type="ECO:0000256" key="7">
    <source>
        <dbReference type="ARBA" id="ARBA00022989"/>
    </source>
</evidence>
<dbReference type="GO" id="GO:0016705">
    <property type="term" value="F:oxidoreductase activity, acting on paired donors, with incorporation or reduction of molecular oxygen"/>
    <property type="evidence" value="ECO:0007669"/>
    <property type="project" value="InterPro"/>
</dbReference>
<evidence type="ECO:0000256" key="3">
    <source>
        <dbReference type="ARBA" id="ARBA00010617"/>
    </source>
</evidence>
<evidence type="ECO:0000256" key="1">
    <source>
        <dbReference type="ARBA" id="ARBA00001971"/>
    </source>
</evidence>
<evidence type="ECO:0000256" key="4">
    <source>
        <dbReference type="ARBA" id="ARBA00022617"/>
    </source>
</evidence>
<dbReference type="PANTHER" id="PTHR46300">
    <property type="entry name" value="P450, PUTATIVE (EUROFUNG)-RELATED-RELATED"/>
    <property type="match status" value="1"/>
</dbReference>
<keyword evidence="14" id="KW-1185">Reference proteome</keyword>
<evidence type="ECO:0008006" key="15">
    <source>
        <dbReference type="Google" id="ProtNLM"/>
    </source>
</evidence>
<dbReference type="InterPro" id="IPR050364">
    <property type="entry name" value="Cytochrome_P450_fung"/>
</dbReference>
<dbReference type="PANTHER" id="PTHR46300:SF2">
    <property type="entry name" value="CYTOCHROME P450 MONOOXYGENASE ALNH-RELATED"/>
    <property type="match status" value="1"/>
</dbReference>
<proteinExistence type="inferred from homology"/>
<keyword evidence="4" id="KW-0349">Heme</keyword>
<keyword evidence="6" id="KW-0479">Metal-binding</keyword>
<reference evidence="13" key="1">
    <citation type="submission" date="2022-07" db="EMBL/GenBank/DDBJ databases">
        <title>Genome Sequence of Physisporinus lineatus.</title>
        <authorList>
            <person name="Buettner E."/>
        </authorList>
    </citation>
    <scope>NUCLEOTIDE SEQUENCE</scope>
    <source>
        <strain evidence="13">VT162</strain>
    </source>
</reference>
<evidence type="ECO:0000256" key="10">
    <source>
        <dbReference type="ARBA" id="ARBA00023033"/>
    </source>
</evidence>
<comment type="cofactor">
    <cofactor evidence="1">
        <name>heme</name>
        <dbReference type="ChEBI" id="CHEBI:30413"/>
    </cofactor>
</comment>